<keyword evidence="3" id="KW-1185">Reference proteome</keyword>
<proteinExistence type="predicted"/>
<dbReference type="InParanoid" id="C1GA50"/>
<dbReference type="VEuPathDB" id="FungiDB:PADG_04136"/>
<dbReference type="HOGENOM" id="CLU_2513268_0_0_1"/>
<dbReference type="KEGG" id="pbn:PADG_04136"/>
<name>C1GA50_PARBD</name>
<dbReference type="EMBL" id="KN275960">
    <property type="protein sequence ID" value="EEH48052.2"/>
    <property type="molecule type" value="Genomic_DNA"/>
</dbReference>
<dbReference type="GeneID" id="22583322"/>
<accession>C1GA50</accession>
<organism evidence="2 3">
    <name type="scientific">Paracoccidioides brasiliensis (strain Pb18)</name>
    <dbReference type="NCBI Taxonomy" id="502780"/>
    <lineage>
        <taxon>Eukaryota</taxon>
        <taxon>Fungi</taxon>
        <taxon>Dikarya</taxon>
        <taxon>Ascomycota</taxon>
        <taxon>Pezizomycotina</taxon>
        <taxon>Eurotiomycetes</taxon>
        <taxon>Eurotiomycetidae</taxon>
        <taxon>Onygenales</taxon>
        <taxon>Ajellomycetaceae</taxon>
        <taxon>Paracoccidioides</taxon>
    </lineage>
</organism>
<evidence type="ECO:0000313" key="3">
    <source>
        <dbReference type="Proteomes" id="UP000001628"/>
    </source>
</evidence>
<gene>
    <name evidence="2" type="ORF">PADG_04136</name>
</gene>
<dbReference type="Proteomes" id="UP000001628">
    <property type="component" value="Unassembled WGS sequence"/>
</dbReference>
<evidence type="ECO:0000313" key="2">
    <source>
        <dbReference type="EMBL" id="EEH48052.2"/>
    </source>
</evidence>
<protein>
    <submittedName>
        <fullName evidence="2">Uncharacterized protein</fullName>
    </submittedName>
</protein>
<evidence type="ECO:0000256" key="1">
    <source>
        <dbReference type="SAM" id="MobiDB-lite"/>
    </source>
</evidence>
<dbReference type="RefSeq" id="XP_010759333.1">
    <property type="nucleotide sequence ID" value="XM_010761031.1"/>
</dbReference>
<feature type="region of interest" description="Disordered" evidence="1">
    <location>
        <begin position="1"/>
        <end position="38"/>
    </location>
</feature>
<feature type="compositionally biased region" description="Pro residues" evidence="1">
    <location>
        <begin position="13"/>
        <end position="24"/>
    </location>
</feature>
<dbReference type="AlphaFoldDB" id="C1GA50"/>
<reference evidence="2 3" key="1">
    <citation type="journal article" date="2011" name="PLoS Genet.">
        <title>Comparative genomic analysis of human fungal pathogens causing paracoccidioidomycosis.</title>
        <authorList>
            <person name="Desjardins C.A."/>
            <person name="Champion M.D."/>
            <person name="Holder J.W."/>
            <person name="Muszewska A."/>
            <person name="Goldberg J."/>
            <person name="Bailao A.M."/>
            <person name="Brigido M.M."/>
            <person name="Ferreira M.E."/>
            <person name="Garcia A.M."/>
            <person name="Grynberg M."/>
            <person name="Gujja S."/>
            <person name="Heiman D.I."/>
            <person name="Henn M.R."/>
            <person name="Kodira C.D."/>
            <person name="Leon-Narvaez H."/>
            <person name="Longo L.V."/>
            <person name="Ma L.J."/>
            <person name="Malavazi I."/>
            <person name="Matsuo A.L."/>
            <person name="Morais F.V."/>
            <person name="Pereira M."/>
            <person name="Rodriguez-Brito S."/>
            <person name="Sakthikumar S."/>
            <person name="Salem-Izacc S.M."/>
            <person name="Sykes S.M."/>
            <person name="Teixeira M.M."/>
            <person name="Vallejo M.C."/>
            <person name="Walter M.E."/>
            <person name="Yandava C."/>
            <person name="Young S."/>
            <person name="Zeng Q."/>
            <person name="Zucker J."/>
            <person name="Felipe M.S."/>
            <person name="Goldman G.H."/>
            <person name="Haas B.J."/>
            <person name="McEwen J.G."/>
            <person name="Nino-Vega G."/>
            <person name="Puccia R."/>
            <person name="San-Blas G."/>
            <person name="Soares C.M."/>
            <person name="Birren B.W."/>
            <person name="Cuomo C.A."/>
        </authorList>
    </citation>
    <scope>NUCLEOTIDE SEQUENCE [LARGE SCALE GENOMIC DNA]</scope>
    <source>
        <strain evidence="2 3">Pb18</strain>
    </source>
</reference>
<sequence>MTARRTVIGNPNIGPPPPPPPPAPRSLTKAVRNSPNWRRKSRLAGLQLAGLAYSQLWGVGPLEPREDGERWVANRLGDAYLWTFCMSRR</sequence>